<dbReference type="EC" id="3.2.2.-" evidence="2"/>
<sequence>MREKILGCWLGKSVGGTLGMPFEGAAGPLKLTEADLNMPEFLPNDDLDLQIVWAHHLKQRAAGAPISPDLFSEAWSKHIVFPWDEYGITHRNDKYGIKGALRGSFDNYFGEGMGAAIRSEIWACIAPGNPEKAMALAWNDAAVDHSGEGIWAEVFLASLESRAFVETDIDTLIAASCADLPSDSKLRHAIELTQEWWKRSEDWVKVRGEILEAYPYTNFTHVIPNLAFTVLGLLAGKGDFTESVLIATNCGWDTDCTGATVGSILGIIAPDTFPSHFYPVDAQAVVLSPEIIGVPCPKDLSVLTDWTEELAEDLKDEVVSIGEVAPCVPESSVSFIEIPATIGRVQSGSATPKLVDARESILPGHWRQFTNDDFVGEPIGMTFPVNLESDSDFKKLMVSISGKAKPSVWLDGQKLEESVLLRPDLIDHAPSFHRLRRDSFSLDAFDAGEHEVTVVIDAPESKEEVLDLVIGVGDSKNQWVPSALARQVAGVSA</sequence>
<comment type="cofactor">
    <cofactor evidence="1">
        <name>Mg(2+)</name>
        <dbReference type="ChEBI" id="CHEBI:18420"/>
    </cofactor>
    <text evidence="1">Binds 2 magnesium ions per subunit.</text>
</comment>
<organism evidence="2 3">
    <name type="scientific">Rubellicoccus peritrichatus</name>
    <dbReference type="NCBI Taxonomy" id="3080537"/>
    <lineage>
        <taxon>Bacteria</taxon>
        <taxon>Pseudomonadati</taxon>
        <taxon>Verrucomicrobiota</taxon>
        <taxon>Opitutia</taxon>
        <taxon>Puniceicoccales</taxon>
        <taxon>Cerasicoccaceae</taxon>
        <taxon>Rubellicoccus</taxon>
    </lineage>
</organism>
<dbReference type="AlphaFoldDB" id="A0AAQ3QTX5"/>
<dbReference type="InterPro" id="IPR005502">
    <property type="entry name" value="Ribosyl_crysJ1"/>
</dbReference>
<gene>
    <name evidence="2" type="ORF">RZN69_12340</name>
</gene>
<feature type="binding site" evidence="1">
    <location>
        <position position="255"/>
    </location>
    <ligand>
        <name>Mg(2+)</name>
        <dbReference type="ChEBI" id="CHEBI:18420"/>
        <label>1</label>
    </ligand>
</feature>
<proteinExistence type="predicted"/>
<keyword evidence="1" id="KW-0479">Metal-binding</keyword>
<feature type="binding site" evidence="1">
    <location>
        <position position="253"/>
    </location>
    <ligand>
        <name>Mg(2+)</name>
        <dbReference type="ChEBI" id="CHEBI:18420"/>
        <label>1</label>
    </ligand>
</feature>
<protein>
    <submittedName>
        <fullName evidence="2">ADP-ribosylglycohydrolase family protein</fullName>
        <ecNumber evidence="2">3.2.2.-</ecNumber>
    </submittedName>
</protein>
<keyword evidence="2" id="KW-0378">Hydrolase</keyword>
<keyword evidence="1" id="KW-0460">Magnesium</keyword>
<dbReference type="EMBL" id="CP136920">
    <property type="protein sequence ID" value="WOO39405.1"/>
    <property type="molecule type" value="Genomic_DNA"/>
</dbReference>
<dbReference type="GO" id="GO:0046872">
    <property type="term" value="F:metal ion binding"/>
    <property type="evidence" value="ECO:0007669"/>
    <property type="project" value="UniProtKB-KW"/>
</dbReference>
<name>A0AAQ3QTX5_9BACT</name>
<reference evidence="2 3" key="1">
    <citation type="submission" date="2023-10" db="EMBL/GenBank/DDBJ databases">
        <title>Rubellicoccus peritrichatus gen. nov., sp. nov., isolated from an algae of coral reef tank.</title>
        <authorList>
            <person name="Luo J."/>
        </authorList>
    </citation>
    <scope>NUCLEOTIDE SEQUENCE [LARGE SCALE GENOMIC DNA]</scope>
    <source>
        <strain evidence="2 3">CR14</strain>
    </source>
</reference>
<keyword evidence="2" id="KW-0326">Glycosidase</keyword>
<accession>A0AAQ3QTX5</accession>
<dbReference type="InterPro" id="IPR036705">
    <property type="entry name" value="Ribosyl_crysJ1_sf"/>
</dbReference>
<dbReference type="Proteomes" id="UP001304300">
    <property type="component" value="Chromosome"/>
</dbReference>
<dbReference type="RefSeq" id="WP_317831285.1">
    <property type="nucleotide sequence ID" value="NZ_CP136920.1"/>
</dbReference>
<evidence type="ECO:0000313" key="2">
    <source>
        <dbReference type="EMBL" id="WOO39405.1"/>
    </source>
</evidence>
<dbReference type="Gene3D" id="1.10.4080.10">
    <property type="entry name" value="ADP-ribosylation/Crystallin J1"/>
    <property type="match status" value="1"/>
</dbReference>
<keyword evidence="3" id="KW-1185">Reference proteome</keyword>
<evidence type="ECO:0000313" key="3">
    <source>
        <dbReference type="Proteomes" id="UP001304300"/>
    </source>
</evidence>
<dbReference type="Pfam" id="PF03747">
    <property type="entry name" value="ADP_ribosyl_GH"/>
    <property type="match status" value="1"/>
</dbReference>
<evidence type="ECO:0000256" key="1">
    <source>
        <dbReference type="PIRSR" id="PIRSR605502-1"/>
    </source>
</evidence>
<dbReference type="GO" id="GO:0016798">
    <property type="term" value="F:hydrolase activity, acting on glycosyl bonds"/>
    <property type="evidence" value="ECO:0007669"/>
    <property type="project" value="UniProtKB-KW"/>
</dbReference>
<dbReference type="KEGG" id="puo:RZN69_12340"/>
<dbReference type="SUPFAM" id="SSF101478">
    <property type="entry name" value="ADP-ribosylglycohydrolase"/>
    <property type="match status" value="1"/>
</dbReference>